<keyword evidence="2" id="KW-0472">Membrane</keyword>
<dbReference type="SUPFAM" id="SSF109604">
    <property type="entry name" value="HD-domain/PDEase-like"/>
    <property type="match status" value="1"/>
</dbReference>
<protein>
    <recommendedName>
        <fullName evidence="3">HD-GYP domain-containing protein</fullName>
    </recommendedName>
</protein>
<dbReference type="InterPro" id="IPR037522">
    <property type="entry name" value="HD_GYP_dom"/>
</dbReference>
<dbReference type="EMBL" id="MOXJ01000007">
    <property type="protein sequence ID" value="PDO10966.1"/>
    <property type="molecule type" value="Genomic_DNA"/>
</dbReference>
<dbReference type="NCBIfam" id="TIGR00277">
    <property type="entry name" value="HDIG"/>
    <property type="match status" value="1"/>
</dbReference>
<dbReference type="Pfam" id="PF13487">
    <property type="entry name" value="HD_5"/>
    <property type="match status" value="1"/>
</dbReference>
<feature type="transmembrane region" description="Helical" evidence="2">
    <location>
        <begin position="111"/>
        <end position="129"/>
    </location>
</feature>
<evidence type="ECO:0000256" key="1">
    <source>
        <dbReference type="SAM" id="MobiDB-lite"/>
    </source>
</evidence>
<evidence type="ECO:0000313" key="5">
    <source>
        <dbReference type="Proteomes" id="UP000243688"/>
    </source>
</evidence>
<sequence>MKGIAEGGAGLRRGWNVRPTAIALVLLAFYGILRYGVPAWDVEWVAPDVYFRVVTSVALLATVLGAAVGVAGDRLRNLKVIFVGLAFLSLVGLVTLHALSSSGVWVPASRAPVAVTLGSVLAASFWLWLSGLPADHPVVAAFGKWKSALVPIWAVVLFAFVMTGVWFPRVLDRIPADHPLVEGAVTAVGLAFTVAAGWSYERSYRFFRFPIQRAMATGCYCLAVLQIVMVTSQQWRLSWWMSHLLLLAFLIVAVIGIVRQYGHEKSLTNALRALFAADPFRRVSDGLSPYVQNLVEETERRDPHIAGHNYRVAVYALRLAEEMGLEREKLRALGQGALVHDVGKMDVPEHILNKKGPLTPEERAVIERHPVTGYDLCKQLGFMREELEVIRHHHERWDGTGYPDGLSGEDIPLLARIAAVADVYDALTSDRSYRPAWRPEQAMEYLKQERGKQFDPQCVDAWFRMCARDPDFGEPAPRQARNVSTSRSGTVGNAGG</sequence>
<dbReference type="Proteomes" id="UP000243688">
    <property type="component" value="Unassembled WGS sequence"/>
</dbReference>
<evidence type="ECO:0000313" key="4">
    <source>
        <dbReference type="EMBL" id="PDO10966.1"/>
    </source>
</evidence>
<feature type="domain" description="HD-GYP" evidence="3">
    <location>
        <begin position="283"/>
        <end position="478"/>
    </location>
</feature>
<keyword evidence="2" id="KW-0812">Transmembrane</keyword>
<feature type="transmembrane region" description="Helical" evidence="2">
    <location>
        <begin position="49"/>
        <end position="68"/>
    </location>
</feature>
<evidence type="ECO:0000259" key="3">
    <source>
        <dbReference type="PROSITE" id="PS51832"/>
    </source>
</evidence>
<comment type="caution">
    <text evidence="4">The sequence shown here is derived from an EMBL/GenBank/DDBJ whole genome shotgun (WGS) entry which is preliminary data.</text>
</comment>
<dbReference type="Gene3D" id="1.10.3210.10">
    <property type="entry name" value="Hypothetical protein af1432"/>
    <property type="match status" value="1"/>
</dbReference>
<feature type="compositionally biased region" description="Polar residues" evidence="1">
    <location>
        <begin position="481"/>
        <end position="496"/>
    </location>
</feature>
<evidence type="ECO:0000256" key="2">
    <source>
        <dbReference type="SAM" id="Phobius"/>
    </source>
</evidence>
<dbReference type="PANTHER" id="PTHR43155">
    <property type="entry name" value="CYCLIC DI-GMP PHOSPHODIESTERASE PA4108-RELATED"/>
    <property type="match status" value="1"/>
</dbReference>
<dbReference type="InterPro" id="IPR006675">
    <property type="entry name" value="HDIG_dom"/>
</dbReference>
<dbReference type="SMART" id="SM00471">
    <property type="entry name" value="HDc"/>
    <property type="match status" value="1"/>
</dbReference>
<accession>A0A2A6E2D1</accession>
<feature type="region of interest" description="Disordered" evidence="1">
    <location>
        <begin position="473"/>
        <end position="496"/>
    </location>
</feature>
<dbReference type="PROSITE" id="PS51832">
    <property type="entry name" value="HD_GYP"/>
    <property type="match status" value="1"/>
</dbReference>
<feature type="transmembrane region" description="Helical" evidence="2">
    <location>
        <begin position="80"/>
        <end position="99"/>
    </location>
</feature>
<dbReference type="PANTHER" id="PTHR43155:SF2">
    <property type="entry name" value="CYCLIC DI-GMP PHOSPHODIESTERASE PA4108"/>
    <property type="match status" value="1"/>
</dbReference>
<feature type="transmembrane region" description="Helical" evidence="2">
    <location>
        <begin position="180"/>
        <end position="200"/>
    </location>
</feature>
<dbReference type="CDD" id="cd00077">
    <property type="entry name" value="HDc"/>
    <property type="match status" value="1"/>
</dbReference>
<feature type="transmembrane region" description="Helical" evidence="2">
    <location>
        <begin position="149"/>
        <end position="168"/>
    </location>
</feature>
<keyword evidence="2" id="KW-1133">Transmembrane helix</keyword>
<proteinExistence type="predicted"/>
<dbReference type="AlphaFoldDB" id="A0A2A6E2D1"/>
<gene>
    <name evidence="4" type="ORF">BLM47_04690</name>
</gene>
<dbReference type="InterPro" id="IPR003607">
    <property type="entry name" value="HD/PDEase_dom"/>
</dbReference>
<name>A0A2A6E2D1_9BACL</name>
<feature type="transmembrane region" description="Helical" evidence="2">
    <location>
        <begin position="21"/>
        <end position="37"/>
    </location>
</feature>
<feature type="transmembrane region" description="Helical" evidence="2">
    <location>
        <begin position="237"/>
        <end position="258"/>
    </location>
</feature>
<feature type="transmembrane region" description="Helical" evidence="2">
    <location>
        <begin position="212"/>
        <end position="231"/>
    </location>
</feature>
<reference evidence="4 5" key="1">
    <citation type="submission" date="2016-12" db="EMBL/GenBank/DDBJ databases">
        <title>Candidatus Reconcilibacillus cellulovorans genome.</title>
        <authorList>
            <person name="Kolinko S."/>
            <person name="Wu Y.-W."/>
            <person name="Tachea F."/>
            <person name="Denzel E."/>
            <person name="Hiras J."/>
            <person name="Baecker N."/>
            <person name="Chan L.J."/>
            <person name="Eichorst S.A."/>
            <person name="Frey D."/>
            <person name="Adams P.D."/>
            <person name="Pray T."/>
            <person name="Tanjore D."/>
            <person name="Petzold C.J."/>
            <person name="Gladden J.M."/>
            <person name="Simmons B.A."/>
            <person name="Singer S.W."/>
        </authorList>
    </citation>
    <scope>NUCLEOTIDE SEQUENCE [LARGE SCALE GENOMIC DNA]</scope>
    <source>
        <strain evidence="4">JTherm</strain>
    </source>
</reference>
<organism evidence="4 5">
    <name type="scientific">Candidatus Reconcilbacillus cellulovorans</name>
    <dbReference type="NCBI Taxonomy" id="1906605"/>
    <lineage>
        <taxon>Bacteria</taxon>
        <taxon>Bacillati</taxon>
        <taxon>Bacillota</taxon>
        <taxon>Bacilli</taxon>
        <taxon>Bacillales</taxon>
        <taxon>Paenibacillaceae</taxon>
        <taxon>Candidatus Reconcilbacillus</taxon>
    </lineage>
</organism>